<evidence type="ECO:0000256" key="1">
    <source>
        <dbReference type="ARBA" id="ARBA00022737"/>
    </source>
</evidence>
<dbReference type="Pfam" id="PF24883">
    <property type="entry name" value="NPHP3_N"/>
    <property type="match status" value="1"/>
</dbReference>
<dbReference type="EMBL" id="JANBVO010000017">
    <property type="protein sequence ID" value="KAJ9144050.1"/>
    <property type="molecule type" value="Genomic_DNA"/>
</dbReference>
<proteinExistence type="predicted"/>
<evidence type="ECO:0000256" key="2">
    <source>
        <dbReference type="SAM" id="MobiDB-lite"/>
    </source>
</evidence>
<feature type="compositionally biased region" description="Polar residues" evidence="2">
    <location>
        <begin position="1"/>
        <end position="10"/>
    </location>
</feature>
<protein>
    <submittedName>
        <fullName evidence="5">Uncharacterized protein</fullName>
    </submittedName>
</protein>
<dbReference type="Proteomes" id="UP001174694">
    <property type="component" value="Unassembled WGS sequence"/>
</dbReference>
<reference evidence="5" key="1">
    <citation type="submission" date="2022-07" db="EMBL/GenBank/DDBJ databases">
        <title>Fungi with potential for degradation of polypropylene.</title>
        <authorList>
            <person name="Gostincar C."/>
        </authorList>
    </citation>
    <scope>NUCLEOTIDE SEQUENCE</scope>
    <source>
        <strain evidence="5">EXF-13308</strain>
    </source>
</reference>
<organism evidence="5 6">
    <name type="scientific">Pleurostoma richardsiae</name>
    <dbReference type="NCBI Taxonomy" id="41990"/>
    <lineage>
        <taxon>Eukaryota</taxon>
        <taxon>Fungi</taxon>
        <taxon>Dikarya</taxon>
        <taxon>Ascomycota</taxon>
        <taxon>Pezizomycotina</taxon>
        <taxon>Sordariomycetes</taxon>
        <taxon>Sordariomycetidae</taxon>
        <taxon>Calosphaeriales</taxon>
        <taxon>Pleurostomataceae</taxon>
        <taxon>Pleurostoma</taxon>
    </lineage>
</organism>
<feature type="region of interest" description="Disordered" evidence="2">
    <location>
        <begin position="1"/>
        <end position="29"/>
    </location>
</feature>
<keyword evidence="1" id="KW-0677">Repeat</keyword>
<comment type="caution">
    <text evidence="5">The sequence shown here is derived from an EMBL/GenBank/DDBJ whole genome shotgun (WGS) entry which is preliminary data.</text>
</comment>
<dbReference type="InterPro" id="IPR056884">
    <property type="entry name" value="NPHP3-like_N"/>
</dbReference>
<gene>
    <name evidence="5" type="ORF">NKR23_g6060</name>
</gene>
<dbReference type="AlphaFoldDB" id="A0AA38RX28"/>
<keyword evidence="6" id="KW-1185">Reference proteome</keyword>
<evidence type="ECO:0000313" key="6">
    <source>
        <dbReference type="Proteomes" id="UP001174694"/>
    </source>
</evidence>
<evidence type="ECO:0000259" key="4">
    <source>
        <dbReference type="Pfam" id="PF24883"/>
    </source>
</evidence>
<evidence type="ECO:0000259" key="3">
    <source>
        <dbReference type="Pfam" id="PF24809"/>
    </source>
</evidence>
<feature type="domain" description="DUF7708" evidence="3">
    <location>
        <begin position="122"/>
        <end position="258"/>
    </location>
</feature>
<name>A0AA38RX28_9PEZI</name>
<evidence type="ECO:0000313" key="5">
    <source>
        <dbReference type="EMBL" id="KAJ9144050.1"/>
    </source>
</evidence>
<accession>A0AA38RX28</accession>
<dbReference type="InterPro" id="IPR056125">
    <property type="entry name" value="DUF7708"/>
</dbReference>
<dbReference type="Pfam" id="PF24809">
    <property type="entry name" value="DUF7708"/>
    <property type="match status" value="1"/>
</dbReference>
<feature type="domain" description="Nephrocystin 3-like N-terminal" evidence="4">
    <location>
        <begin position="335"/>
        <end position="489"/>
    </location>
</feature>
<sequence>MQMLASQRSRQSPEESARSEPPWSKWYQPGSEDDAAIYVSALQKCKDVNEQLNSQPWWDDQLGLVASKVVESSPIRLKKPRLYDAAWVESLIAKERNKAKDKQESKPEVLQKVSSFANGVIKVATQIKPVIDIFVPQSPEYTVPYACLWIIFQGVTSRKEKSDSVLGLITSLSEDLPLLETYKDLFPNDEMKRALAEFYLHILDLLWRLSKYYSHNFFKQLTDAMLPRTKYNFSIYLKNTKKSATRLKTLCEAGHITEQRYIRDRIEILDSEIRLLSQQLQATRLARHYTSELIDAWHDDMGDIEDELRIWQALRFFTDMRDHWSQNGILPCVAEWRKLCDESKNSILWVSSESNGRQSWLTEFSIDLIGVCRSQGQLITFAMCDRPDSVRWTPQQLLKQLVAQLLNETPSLTVSAPDVFNARKFRMATSFDSAFKLLHSIVRILGSLVIVIDRLDMCTPDPDAKHASIVEALSLLVSAHAASLRVIITTAQVVSPLALPGLPISFATINTRRRPRRRET</sequence>